<gene>
    <name evidence="1" type="ORF">W59_20728</name>
</gene>
<dbReference type="EMBL" id="AJJH01000114">
    <property type="protein sequence ID" value="EID78035.1"/>
    <property type="molecule type" value="Genomic_DNA"/>
</dbReference>
<sequence>MCEQSVVITLEPATLPRLSEVVETLESWARAESLDEGVPTGADPNDIPDLRLAPADRHRIVARHFSSHVPSARRAPEFPSP</sequence>
<reference evidence="1 2" key="1">
    <citation type="journal article" date="2012" name="J. Bacteriol.">
        <title>Draft genome sequence of the nitrophenol-degrading actinomycete Rhodococcus imtechensis RKJ300.</title>
        <authorList>
            <person name="Vikram S."/>
            <person name="Kumar S."/>
            <person name="Subramanian S."/>
            <person name="Raghava G.P."/>
        </authorList>
    </citation>
    <scope>NUCLEOTIDE SEQUENCE [LARGE SCALE GENOMIC DNA]</scope>
    <source>
        <strain evidence="1 2">RKJ300</strain>
    </source>
</reference>
<dbReference type="PATRIC" id="fig|1165867.3.peg.4226"/>
<dbReference type="AlphaFoldDB" id="I0WNR9"/>
<organism evidence="1 2">
    <name type="scientific">Rhodococcus opacus RKJ300 = JCM 13270</name>
    <dbReference type="NCBI Taxonomy" id="1165867"/>
    <lineage>
        <taxon>Bacteria</taxon>
        <taxon>Bacillati</taxon>
        <taxon>Actinomycetota</taxon>
        <taxon>Actinomycetes</taxon>
        <taxon>Mycobacteriales</taxon>
        <taxon>Nocardiaceae</taxon>
        <taxon>Rhodococcus</taxon>
    </lineage>
</organism>
<protein>
    <submittedName>
        <fullName evidence="1">Uncharacterized protein</fullName>
    </submittedName>
</protein>
<proteinExistence type="predicted"/>
<evidence type="ECO:0000313" key="1">
    <source>
        <dbReference type="EMBL" id="EID78035.1"/>
    </source>
</evidence>
<comment type="caution">
    <text evidence="1">The sequence shown here is derived from an EMBL/GenBank/DDBJ whole genome shotgun (WGS) entry which is preliminary data.</text>
</comment>
<dbReference type="Proteomes" id="UP000006447">
    <property type="component" value="Unassembled WGS sequence"/>
</dbReference>
<accession>I0WNR9</accession>
<evidence type="ECO:0000313" key="2">
    <source>
        <dbReference type="Proteomes" id="UP000006447"/>
    </source>
</evidence>
<name>I0WNR9_RHOOP</name>